<evidence type="ECO:0000256" key="5">
    <source>
        <dbReference type="ARBA" id="ARBA00022989"/>
    </source>
</evidence>
<evidence type="ECO:0000256" key="2">
    <source>
        <dbReference type="ARBA" id="ARBA00007104"/>
    </source>
</evidence>
<dbReference type="InterPro" id="IPR015720">
    <property type="entry name" value="Emp24-like"/>
</dbReference>
<dbReference type="Proteomes" id="UP001165160">
    <property type="component" value="Unassembled WGS sequence"/>
</dbReference>
<dbReference type="PANTHER" id="PTHR22811">
    <property type="entry name" value="TRANSMEMBRANE EMP24 DOMAIN-CONTAINING PROTEIN"/>
    <property type="match status" value="1"/>
</dbReference>
<feature type="chain" id="PRO_5040768207" description="GOLD domain-containing protein" evidence="8">
    <location>
        <begin position="20"/>
        <end position="319"/>
    </location>
</feature>
<dbReference type="PROSITE" id="PS50866">
    <property type="entry name" value="GOLD"/>
    <property type="match status" value="1"/>
</dbReference>
<evidence type="ECO:0000256" key="6">
    <source>
        <dbReference type="ARBA" id="ARBA00023136"/>
    </source>
</evidence>
<dbReference type="GO" id="GO:0016020">
    <property type="term" value="C:membrane"/>
    <property type="evidence" value="ECO:0007669"/>
    <property type="project" value="UniProtKB-SubCell"/>
</dbReference>
<keyword evidence="11" id="KW-1185">Reference proteome</keyword>
<feature type="domain" description="GOLD" evidence="9">
    <location>
        <begin position="40"/>
        <end position="181"/>
    </location>
</feature>
<dbReference type="AlphaFoldDB" id="A0A9W7FJY8"/>
<feature type="transmembrane region" description="Helical" evidence="7">
    <location>
        <begin position="259"/>
        <end position="281"/>
    </location>
</feature>
<keyword evidence="5 7" id="KW-1133">Transmembrane helix</keyword>
<comment type="subcellular location">
    <subcellularLocation>
        <location evidence="1">Membrane</location>
        <topology evidence="1">Single-pass type I membrane protein</topology>
    </subcellularLocation>
</comment>
<dbReference type="EMBL" id="BRXX01000473">
    <property type="protein sequence ID" value="GMI13587.1"/>
    <property type="molecule type" value="Genomic_DNA"/>
</dbReference>
<organism evidence="10 11">
    <name type="scientific">Triparma verrucosa</name>
    <dbReference type="NCBI Taxonomy" id="1606542"/>
    <lineage>
        <taxon>Eukaryota</taxon>
        <taxon>Sar</taxon>
        <taxon>Stramenopiles</taxon>
        <taxon>Ochrophyta</taxon>
        <taxon>Bolidophyceae</taxon>
        <taxon>Parmales</taxon>
        <taxon>Triparmaceae</taxon>
        <taxon>Triparma</taxon>
    </lineage>
</organism>
<accession>A0A9W7FJY8</accession>
<comment type="similarity">
    <text evidence="2">Belongs to the EMP24/GP25L family.</text>
</comment>
<evidence type="ECO:0000259" key="9">
    <source>
        <dbReference type="PROSITE" id="PS50866"/>
    </source>
</evidence>
<evidence type="ECO:0000256" key="4">
    <source>
        <dbReference type="ARBA" id="ARBA00022729"/>
    </source>
</evidence>
<sequence length="319" mass="34651">MRNIFVIFVLHLILHQVLLQVLLLNTVVNALTSTLLPKRSFCLYSELTPNTLLTTSLFITSQSSPSVTLKIDGPITESHGDDVNTIIKMEKSLPGSSGSSARQMPKDSKYEIIFKESIDMSTLISAESTMTESRLQNGYADSLSSTYLFTFPSPHLGVYRICAVNDVSPWTSKIVSLSLRTSPPSIPSNLDPSGHVLEPDDVDASIPDPHLATTKETGEIIKILKSLNHKMSSVDKKQKTEKNRLSLHSNLNERSHSRMVVGALIETVIFIGCMGGQIWILKYWFEGRGLPQFGGGGGYGYGGGGYGGGGLGKVGKYGV</sequence>
<evidence type="ECO:0000313" key="10">
    <source>
        <dbReference type="EMBL" id="GMI13587.1"/>
    </source>
</evidence>
<proteinExistence type="inferred from homology"/>
<keyword evidence="6 7" id="KW-0472">Membrane</keyword>
<feature type="signal peptide" evidence="8">
    <location>
        <begin position="1"/>
        <end position="19"/>
    </location>
</feature>
<protein>
    <recommendedName>
        <fullName evidence="9">GOLD domain-containing protein</fullName>
    </recommendedName>
</protein>
<evidence type="ECO:0000256" key="7">
    <source>
        <dbReference type="SAM" id="Phobius"/>
    </source>
</evidence>
<evidence type="ECO:0000256" key="3">
    <source>
        <dbReference type="ARBA" id="ARBA00022692"/>
    </source>
</evidence>
<evidence type="ECO:0000256" key="8">
    <source>
        <dbReference type="SAM" id="SignalP"/>
    </source>
</evidence>
<dbReference type="InterPro" id="IPR009038">
    <property type="entry name" value="GOLD_dom"/>
</dbReference>
<keyword evidence="4 8" id="KW-0732">Signal</keyword>
<name>A0A9W7FJY8_9STRA</name>
<reference evidence="11" key="1">
    <citation type="journal article" date="2023" name="Commun. Biol.">
        <title>Genome analysis of Parmales, the sister group of diatoms, reveals the evolutionary specialization of diatoms from phago-mixotrophs to photoautotrophs.</title>
        <authorList>
            <person name="Ban H."/>
            <person name="Sato S."/>
            <person name="Yoshikawa S."/>
            <person name="Yamada K."/>
            <person name="Nakamura Y."/>
            <person name="Ichinomiya M."/>
            <person name="Sato N."/>
            <person name="Blanc-Mathieu R."/>
            <person name="Endo H."/>
            <person name="Kuwata A."/>
            <person name="Ogata H."/>
        </authorList>
    </citation>
    <scope>NUCLEOTIDE SEQUENCE [LARGE SCALE GENOMIC DNA]</scope>
    <source>
        <strain evidence="11">NIES 3699</strain>
    </source>
</reference>
<evidence type="ECO:0000256" key="1">
    <source>
        <dbReference type="ARBA" id="ARBA00004479"/>
    </source>
</evidence>
<keyword evidence="3 7" id="KW-0812">Transmembrane</keyword>
<comment type="caution">
    <text evidence="10">The sequence shown here is derived from an EMBL/GenBank/DDBJ whole genome shotgun (WGS) entry which is preliminary data.</text>
</comment>
<dbReference type="SMART" id="SM01190">
    <property type="entry name" value="EMP24_GP25L"/>
    <property type="match status" value="1"/>
</dbReference>
<dbReference type="Pfam" id="PF01105">
    <property type="entry name" value="EMP24_GP25L"/>
    <property type="match status" value="1"/>
</dbReference>
<gene>
    <name evidence="10" type="ORF">TrVE_jg2307</name>
</gene>
<evidence type="ECO:0000313" key="11">
    <source>
        <dbReference type="Proteomes" id="UP001165160"/>
    </source>
</evidence>